<dbReference type="AlphaFoldDB" id="M7XI39"/>
<dbReference type="STRING" id="1239962.C943_04036"/>
<evidence type="ECO:0000256" key="1">
    <source>
        <dbReference type="SAM" id="Phobius"/>
    </source>
</evidence>
<dbReference type="eggNOG" id="ENOG502Z8F4">
    <property type="taxonomic scope" value="Bacteria"/>
</dbReference>
<proteinExistence type="predicted"/>
<protein>
    <recommendedName>
        <fullName evidence="4">DUF4230 domain-containing protein</fullName>
    </recommendedName>
</protein>
<dbReference type="EMBL" id="AMZY02000007">
    <property type="protein sequence ID" value="EMS34218.1"/>
    <property type="molecule type" value="Genomic_DNA"/>
</dbReference>
<keyword evidence="1" id="KW-0812">Transmembrane</keyword>
<evidence type="ECO:0000313" key="3">
    <source>
        <dbReference type="Proteomes" id="UP000010953"/>
    </source>
</evidence>
<keyword evidence="3" id="KW-1185">Reference proteome</keyword>
<dbReference type="Proteomes" id="UP000010953">
    <property type="component" value="Unassembled WGS sequence"/>
</dbReference>
<reference evidence="2" key="1">
    <citation type="submission" date="2013-01" db="EMBL/GenBank/DDBJ databases">
        <title>Genome assembly of Mariniradius saccharolyticus AK6.</title>
        <authorList>
            <person name="Vaidya B."/>
            <person name="Khatri I."/>
            <person name="Tanuku N.R.S."/>
            <person name="Subramanian S."/>
            <person name="Pinnaka A."/>
        </authorList>
    </citation>
    <scope>NUCLEOTIDE SEQUENCE [LARGE SCALE GENOMIC DNA]</scope>
    <source>
        <strain evidence="2">AK6</strain>
    </source>
</reference>
<accession>M7XI39</accession>
<keyword evidence="1" id="KW-0472">Membrane</keyword>
<keyword evidence="1" id="KW-1133">Transmembrane helix</keyword>
<dbReference type="InParanoid" id="M7XI39"/>
<comment type="caution">
    <text evidence="2">The sequence shown here is derived from an EMBL/GenBank/DDBJ whole genome shotgun (WGS) entry which is preliminary data.</text>
</comment>
<dbReference type="InterPro" id="IPR025324">
    <property type="entry name" value="DUF4230"/>
</dbReference>
<feature type="transmembrane region" description="Helical" evidence="1">
    <location>
        <begin position="47"/>
        <end position="68"/>
    </location>
</feature>
<gene>
    <name evidence="2" type="ORF">C943_04036</name>
</gene>
<sequence length="251" mass="29371">MRQAINRQKAGQWKLTGFFVSHTPHQLVRAFATRYFFSKFRIHPLGIMNRFVFGFLAAAIIFVGIWFWSNSRESKDEILENSALIQQQIEQVGKLIVTEGYFSQVFTFKNSRDLFMNIWTSDKKALVIANAKVTVEYDLRALETEIDPETKTVILKKIPDPVVNIYPEIEYYDVTQDYFNQFGAADYNKIKNTVSKRIREKVDKSNLLDNSRERLMSELVNIYILTKSLGWTLQYNETVIEGQDQLKNLER</sequence>
<evidence type="ECO:0000313" key="2">
    <source>
        <dbReference type="EMBL" id="EMS34218.1"/>
    </source>
</evidence>
<name>M7XI39_9BACT</name>
<organism evidence="2 3">
    <name type="scientific">Mariniradius saccharolyticus AK6</name>
    <dbReference type="NCBI Taxonomy" id="1239962"/>
    <lineage>
        <taxon>Bacteria</taxon>
        <taxon>Pseudomonadati</taxon>
        <taxon>Bacteroidota</taxon>
        <taxon>Cytophagia</taxon>
        <taxon>Cytophagales</taxon>
        <taxon>Cyclobacteriaceae</taxon>
        <taxon>Mariniradius</taxon>
    </lineage>
</organism>
<dbReference type="Pfam" id="PF14014">
    <property type="entry name" value="DUF4230"/>
    <property type="match status" value="1"/>
</dbReference>
<evidence type="ECO:0008006" key="4">
    <source>
        <dbReference type="Google" id="ProtNLM"/>
    </source>
</evidence>